<accession>A0A8R7QE77</accession>
<name>A0A8R7QE77_TRIUA</name>
<sequence>MYGDGDPCLGYFGFSSMCVGGDCTVGERL</sequence>
<organism evidence="1 2">
    <name type="scientific">Triticum urartu</name>
    <name type="common">Red wild einkorn</name>
    <name type="synonym">Crithodium urartu</name>
    <dbReference type="NCBI Taxonomy" id="4572"/>
    <lineage>
        <taxon>Eukaryota</taxon>
        <taxon>Viridiplantae</taxon>
        <taxon>Streptophyta</taxon>
        <taxon>Embryophyta</taxon>
        <taxon>Tracheophyta</taxon>
        <taxon>Spermatophyta</taxon>
        <taxon>Magnoliopsida</taxon>
        <taxon>Liliopsida</taxon>
        <taxon>Poales</taxon>
        <taxon>Poaceae</taxon>
        <taxon>BOP clade</taxon>
        <taxon>Pooideae</taxon>
        <taxon>Triticodae</taxon>
        <taxon>Triticeae</taxon>
        <taxon>Triticinae</taxon>
        <taxon>Triticum</taxon>
    </lineage>
</organism>
<dbReference type="Proteomes" id="UP000015106">
    <property type="component" value="Chromosome 5"/>
</dbReference>
<dbReference type="EnsemblPlants" id="TuG1812G0500001956.01.T11">
    <property type="protein sequence ID" value="TuG1812G0500001956.01.T11"/>
    <property type="gene ID" value="TuG1812G0500001956.01"/>
</dbReference>
<reference evidence="2" key="1">
    <citation type="journal article" date="2013" name="Nature">
        <title>Draft genome of the wheat A-genome progenitor Triticum urartu.</title>
        <authorList>
            <person name="Ling H.Q."/>
            <person name="Zhao S."/>
            <person name="Liu D."/>
            <person name="Wang J."/>
            <person name="Sun H."/>
            <person name="Zhang C."/>
            <person name="Fan H."/>
            <person name="Li D."/>
            <person name="Dong L."/>
            <person name="Tao Y."/>
            <person name="Gao C."/>
            <person name="Wu H."/>
            <person name="Li Y."/>
            <person name="Cui Y."/>
            <person name="Guo X."/>
            <person name="Zheng S."/>
            <person name="Wang B."/>
            <person name="Yu K."/>
            <person name="Liang Q."/>
            <person name="Yang W."/>
            <person name="Lou X."/>
            <person name="Chen J."/>
            <person name="Feng M."/>
            <person name="Jian J."/>
            <person name="Zhang X."/>
            <person name="Luo G."/>
            <person name="Jiang Y."/>
            <person name="Liu J."/>
            <person name="Wang Z."/>
            <person name="Sha Y."/>
            <person name="Zhang B."/>
            <person name="Wu H."/>
            <person name="Tang D."/>
            <person name="Shen Q."/>
            <person name="Xue P."/>
            <person name="Zou S."/>
            <person name="Wang X."/>
            <person name="Liu X."/>
            <person name="Wang F."/>
            <person name="Yang Y."/>
            <person name="An X."/>
            <person name="Dong Z."/>
            <person name="Zhang K."/>
            <person name="Zhang X."/>
            <person name="Luo M.C."/>
            <person name="Dvorak J."/>
            <person name="Tong Y."/>
            <person name="Wang J."/>
            <person name="Yang H."/>
            <person name="Li Z."/>
            <person name="Wang D."/>
            <person name="Zhang A."/>
            <person name="Wang J."/>
        </authorList>
    </citation>
    <scope>NUCLEOTIDE SEQUENCE</scope>
    <source>
        <strain evidence="2">cv. G1812</strain>
    </source>
</reference>
<reference evidence="1" key="3">
    <citation type="submission" date="2022-06" db="UniProtKB">
        <authorList>
            <consortium name="EnsemblPlants"/>
        </authorList>
    </citation>
    <scope>IDENTIFICATION</scope>
</reference>
<evidence type="ECO:0000313" key="2">
    <source>
        <dbReference type="Proteomes" id="UP000015106"/>
    </source>
</evidence>
<proteinExistence type="predicted"/>
<protein>
    <submittedName>
        <fullName evidence="1">Uncharacterized protein</fullName>
    </submittedName>
</protein>
<evidence type="ECO:0000313" key="1">
    <source>
        <dbReference type="EnsemblPlants" id="TuG1812G0500001956.01.T11"/>
    </source>
</evidence>
<dbReference type="AlphaFoldDB" id="A0A8R7QE77"/>
<keyword evidence="2" id="KW-1185">Reference proteome</keyword>
<reference evidence="1" key="2">
    <citation type="submission" date="2018-03" db="EMBL/GenBank/DDBJ databases">
        <title>The Triticum urartu genome reveals the dynamic nature of wheat genome evolution.</title>
        <authorList>
            <person name="Ling H."/>
            <person name="Ma B."/>
            <person name="Shi X."/>
            <person name="Liu H."/>
            <person name="Dong L."/>
            <person name="Sun H."/>
            <person name="Cao Y."/>
            <person name="Gao Q."/>
            <person name="Zheng S."/>
            <person name="Li Y."/>
            <person name="Yu Y."/>
            <person name="Du H."/>
            <person name="Qi M."/>
            <person name="Li Y."/>
            <person name="Yu H."/>
            <person name="Cui Y."/>
            <person name="Wang N."/>
            <person name="Chen C."/>
            <person name="Wu H."/>
            <person name="Zhao Y."/>
            <person name="Zhang J."/>
            <person name="Li Y."/>
            <person name="Zhou W."/>
            <person name="Zhang B."/>
            <person name="Hu W."/>
            <person name="Eijk M."/>
            <person name="Tang J."/>
            <person name="Witsenboer H."/>
            <person name="Zhao S."/>
            <person name="Li Z."/>
            <person name="Zhang A."/>
            <person name="Wang D."/>
            <person name="Liang C."/>
        </authorList>
    </citation>
    <scope>NUCLEOTIDE SEQUENCE [LARGE SCALE GENOMIC DNA]</scope>
    <source>
        <strain evidence="1">cv. G1812</strain>
    </source>
</reference>
<dbReference type="Gramene" id="TuG1812G0500001956.01.T11">
    <property type="protein sequence ID" value="TuG1812G0500001956.01.T11"/>
    <property type="gene ID" value="TuG1812G0500001956.01"/>
</dbReference>